<sequence length="158" mass="17270">MLMKTFQTAIIFGLFGAAAVSISFAAQWPTWVMFIAWVSYYIFGKNIKNSAFAFIQIILGILMGAMIQLTGIFLGSYLGAIGLPVSIFIFIGSLAYISKIKSLSTIPAWFLGLIVFFGIHPKLEPLSLLELGVPLIFGFIFAFLNDTAVHKIQSAPGH</sequence>
<keyword evidence="3" id="KW-1185">Reference proteome</keyword>
<accession>A5FBG7</accession>
<feature type="transmembrane region" description="Helical" evidence="1">
    <location>
        <begin position="77"/>
        <end position="96"/>
    </location>
</feature>
<dbReference type="InterPro" id="IPR009476">
    <property type="entry name" value="DUF1097"/>
</dbReference>
<reference evidence="2 3" key="1">
    <citation type="journal article" date="2009" name="Appl. Environ. Microbiol.">
        <title>Novel features of the polysaccharide-digesting gliding bacterium Flavobacterium johnsoniae as revealed by genome sequence analysis.</title>
        <authorList>
            <person name="McBride M.J."/>
            <person name="Xie G."/>
            <person name="Martens E.C."/>
            <person name="Lapidus A."/>
            <person name="Henrissat B."/>
            <person name="Rhodes R.G."/>
            <person name="Goltsman E."/>
            <person name="Wang W."/>
            <person name="Xu J."/>
            <person name="Hunnicutt D.W."/>
            <person name="Staroscik A.M."/>
            <person name="Hoover T.R."/>
            <person name="Cheng Y.Q."/>
            <person name="Stein J.L."/>
        </authorList>
    </citation>
    <scope>NUCLEOTIDE SEQUENCE [LARGE SCALE GENOMIC DNA]</scope>
    <source>
        <strain evidence="3">ATCC 17061 / DSM 2064 / JCM 8514 / BCRC 14874 / CCUG 350202 / NBRC 14942 / NCIMB 11054 / UW101</strain>
    </source>
</reference>
<feature type="transmembrane region" description="Helical" evidence="1">
    <location>
        <begin position="28"/>
        <end position="44"/>
    </location>
</feature>
<feature type="transmembrane region" description="Helical" evidence="1">
    <location>
        <begin position="51"/>
        <end position="71"/>
    </location>
</feature>
<dbReference type="Proteomes" id="UP000006694">
    <property type="component" value="Chromosome"/>
</dbReference>
<evidence type="ECO:0000256" key="1">
    <source>
        <dbReference type="SAM" id="Phobius"/>
    </source>
</evidence>
<name>A5FBG7_FLAJ1</name>
<evidence type="ECO:0008006" key="4">
    <source>
        <dbReference type="Google" id="ProtNLM"/>
    </source>
</evidence>
<dbReference type="eggNOG" id="ENOG503395M">
    <property type="taxonomic scope" value="Bacteria"/>
</dbReference>
<organism evidence="2 3">
    <name type="scientific">Flavobacterium johnsoniae (strain ATCC 17061 / DSM 2064 / JCM 8514 / BCRC 14874 / CCUG 350202 / NBRC 14942 / NCIMB 11054 / UW101)</name>
    <name type="common">Cytophaga johnsonae</name>
    <dbReference type="NCBI Taxonomy" id="376686"/>
    <lineage>
        <taxon>Bacteria</taxon>
        <taxon>Pseudomonadati</taxon>
        <taxon>Bacteroidota</taxon>
        <taxon>Flavobacteriia</taxon>
        <taxon>Flavobacteriales</taxon>
        <taxon>Flavobacteriaceae</taxon>
        <taxon>Flavobacterium</taxon>
    </lineage>
</organism>
<dbReference type="AlphaFoldDB" id="A5FBG7"/>
<dbReference type="KEGG" id="fjo:Fjoh_4445"/>
<proteinExistence type="predicted"/>
<feature type="transmembrane region" description="Helical" evidence="1">
    <location>
        <begin position="126"/>
        <end position="144"/>
    </location>
</feature>
<dbReference type="Pfam" id="PF06496">
    <property type="entry name" value="DUF1097"/>
    <property type="match status" value="1"/>
</dbReference>
<evidence type="ECO:0000313" key="3">
    <source>
        <dbReference type="Proteomes" id="UP000006694"/>
    </source>
</evidence>
<gene>
    <name evidence="2" type="ordered locus">Fjoh_4445</name>
</gene>
<feature type="transmembrane region" description="Helical" evidence="1">
    <location>
        <begin position="103"/>
        <end position="120"/>
    </location>
</feature>
<protein>
    <recommendedName>
        <fullName evidence="4">DUF1097 domain-containing protein</fullName>
    </recommendedName>
</protein>
<dbReference type="HOGENOM" id="CLU_1643069_0_0_10"/>
<dbReference type="STRING" id="376686.Fjoh_4445"/>
<keyword evidence="1" id="KW-0812">Transmembrane</keyword>
<keyword evidence="1" id="KW-0472">Membrane</keyword>
<evidence type="ECO:0000313" key="2">
    <source>
        <dbReference type="EMBL" id="ABQ07449.1"/>
    </source>
</evidence>
<keyword evidence="1" id="KW-1133">Transmembrane helix</keyword>
<dbReference type="EMBL" id="CP000685">
    <property type="protein sequence ID" value="ABQ07449.1"/>
    <property type="molecule type" value="Genomic_DNA"/>
</dbReference>